<dbReference type="EMBL" id="JAAQHG020000001">
    <property type="protein sequence ID" value="KAL1591244.1"/>
    <property type="molecule type" value="Genomic_DNA"/>
</dbReference>
<dbReference type="GeneID" id="96001685"/>
<feature type="transmembrane region" description="Helical" evidence="7">
    <location>
        <begin position="416"/>
        <end position="440"/>
    </location>
</feature>
<gene>
    <name evidence="9" type="ORF">WHR41_00241</name>
</gene>
<dbReference type="PANTHER" id="PTHR34187:SF2">
    <property type="entry name" value="DUF202 DOMAIN-CONTAINING PROTEIN"/>
    <property type="match status" value="1"/>
</dbReference>
<keyword evidence="3 7" id="KW-0812">Transmembrane</keyword>
<evidence type="ECO:0000256" key="4">
    <source>
        <dbReference type="ARBA" id="ARBA00022989"/>
    </source>
</evidence>
<evidence type="ECO:0000256" key="2">
    <source>
        <dbReference type="ARBA" id="ARBA00022475"/>
    </source>
</evidence>
<feature type="compositionally biased region" description="Polar residues" evidence="6">
    <location>
        <begin position="8"/>
        <end position="21"/>
    </location>
</feature>
<dbReference type="Proteomes" id="UP000803884">
    <property type="component" value="Unassembled WGS sequence"/>
</dbReference>
<dbReference type="PANTHER" id="PTHR34187">
    <property type="entry name" value="FGR18P"/>
    <property type="match status" value="1"/>
</dbReference>
<reference evidence="9 10" key="1">
    <citation type="journal article" date="2020" name="Microbiol. Resour. Announc.">
        <title>Draft Genome Sequence of a Cladosporium Species Isolated from the Mesophotic Ascidian Didemnum maculosum.</title>
        <authorList>
            <person name="Gioti A."/>
            <person name="Siaperas R."/>
            <person name="Nikolaivits E."/>
            <person name="Le Goff G."/>
            <person name="Ouazzani J."/>
            <person name="Kotoulas G."/>
            <person name="Topakas E."/>
        </authorList>
    </citation>
    <scope>NUCLEOTIDE SEQUENCE [LARGE SCALE GENOMIC DNA]</scope>
    <source>
        <strain evidence="9 10">TM138-S3</strain>
    </source>
</reference>
<evidence type="ECO:0000256" key="6">
    <source>
        <dbReference type="SAM" id="MobiDB-lite"/>
    </source>
</evidence>
<protein>
    <recommendedName>
        <fullName evidence="8">DUF202 domain-containing protein</fullName>
    </recommendedName>
</protein>
<organism evidence="9 10">
    <name type="scientific">Cladosporium halotolerans</name>
    <dbReference type="NCBI Taxonomy" id="1052096"/>
    <lineage>
        <taxon>Eukaryota</taxon>
        <taxon>Fungi</taxon>
        <taxon>Dikarya</taxon>
        <taxon>Ascomycota</taxon>
        <taxon>Pezizomycotina</taxon>
        <taxon>Dothideomycetes</taxon>
        <taxon>Dothideomycetidae</taxon>
        <taxon>Cladosporiales</taxon>
        <taxon>Cladosporiaceae</taxon>
        <taxon>Cladosporium</taxon>
    </lineage>
</organism>
<feature type="compositionally biased region" description="Low complexity" evidence="6">
    <location>
        <begin position="92"/>
        <end position="107"/>
    </location>
</feature>
<keyword evidence="4 7" id="KW-1133">Transmembrane helix</keyword>
<keyword evidence="5 7" id="KW-0472">Membrane</keyword>
<dbReference type="AlphaFoldDB" id="A0AB34L9L4"/>
<evidence type="ECO:0000256" key="3">
    <source>
        <dbReference type="ARBA" id="ARBA00022692"/>
    </source>
</evidence>
<dbReference type="Pfam" id="PF02656">
    <property type="entry name" value="DUF202"/>
    <property type="match status" value="1"/>
</dbReference>
<feature type="compositionally biased region" description="Polar residues" evidence="6">
    <location>
        <begin position="170"/>
        <end position="184"/>
    </location>
</feature>
<dbReference type="InterPro" id="IPR052053">
    <property type="entry name" value="IM_YidH-like"/>
</dbReference>
<evidence type="ECO:0000256" key="5">
    <source>
        <dbReference type="ARBA" id="ARBA00023136"/>
    </source>
</evidence>
<evidence type="ECO:0000313" key="10">
    <source>
        <dbReference type="Proteomes" id="UP000803884"/>
    </source>
</evidence>
<evidence type="ECO:0000256" key="1">
    <source>
        <dbReference type="ARBA" id="ARBA00004651"/>
    </source>
</evidence>
<feature type="compositionally biased region" description="Low complexity" evidence="6">
    <location>
        <begin position="228"/>
        <end position="239"/>
    </location>
</feature>
<feature type="domain" description="DUF202" evidence="8">
    <location>
        <begin position="305"/>
        <end position="400"/>
    </location>
</feature>
<dbReference type="GO" id="GO:0005886">
    <property type="term" value="C:plasma membrane"/>
    <property type="evidence" value="ECO:0007669"/>
    <property type="project" value="UniProtKB-SubCell"/>
</dbReference>
<name>A0AB34L9L4_9PEZI</name>
<feature type="region of interest" description="Disordered" evidence="6">
    <location>
        <begin position="1"/>
        <end position="281"/>
    </location>
</feature>
<comment type="subcellular location">
    <subcellularLocation>
        <location evidence="1">Cell membrane</location>
        <topology evidence="1">Multi-pass membrane protein</topology>
    </subcellularLocation>
</comment>
<sequence length="443" mass="47368">MPLPCSPVSHSAPSETQSSVPHSEDSDDSLTTPRAGPADPAQRTHANLSRPSLPPPVSGSPESVRELPQAGKASRRSSGSSGRRVECLGLGTASPARSTSPPATRSSTTEKRDTPFETQTEGHPSEPYASGSSPRKPAPAFGTEKPQPFERGSTVSFTALTSHPRAKRQGSYNNPAMSRLTPSESPHAATRRPYDDLESSADEGTAIFKRVSPRDYGATGGDVRQSNGADDVAAAGYEGAAEEDGPRRRKTAGVKVRPGNGTSANADQADGAPGRDASEEHEAWWKRMAEKYGSVELENKGSVARDHLALERTFLAWLRTSLAFASIGVAVTQLFRLNTSLQNAEKEVDTSSLSMFELLLSNAEPQQKLRHVGKPLGATFLGISILILLLGFHRYFESQHYVIRGKFPASRGSIFLVSLLTFALIVASLVVVLTVAPGAFERR</sequence>
<keyword evidence="10" id="KW-1185">Reference proteome</keyword>
<evidence type="ECO:0000313" key="9">
    <source>
        <dbReference type="EMBL" id="KAL1591244.1"/>
    </source>
</evidence>
<feature type="transmembrane region" description="Helical" evidence="7">
    <location>
        <begin position="376"/>
        <end position="396"/>
    </location>
</feature>
<evidence type="ECO:0000259" key="8">
    <source>
        <dbReference type="Pfam" id="PF02656"/>
    </source>
</evidence>
<keyword evidence="2" id="KW-1003">Cell membrane</keyword>
<dbReference type="RefSeq" id="XP_069234349.1">
    <property type="nucleotide sequence ID" value="XM_069368847.1"/>
</dbReference>
<proteinExistence type="predicted"/>
<evidence type="ECO:0000256" key="7">
    <source>
        <dbReference type="SAM" id="Phobius"/>
    </source>
</evidence>
<accession>A0AB34L9L4</accession>
<dbReference type="InterPro" id="IPR003807">
    <property type="entry name" value="DUF202"/>
</dbReference>
<comment type="caution">
    <text evidence="9">The sequence shown here is derived from an EMBL/GenBank/DDBJ whole genome shotgun (WGS) entry which is preliminary data.</text>
</comment>